<evidence type="ECO:0000256" key="2">
    <source>
        <dbReference type="ARBA" id="ARBA00023015"/>
    </source>
</evidence>
<dbReference type="EMBL" id="CP031422">
    <property type="protein sequence ID" value="AZS42171.1"/>
    <property type="molecule type" value="Genomic_DNA"/>
</dbReference>
<dbReference type="InterPro" id="IPR051054">
    <property type="entry name" value="SorC_transcr_regulators"/>
</dbReference>
<dbReference type="KEGG" id="moy:CVS54_03534"/>
<sequence length="310" mass="32678">MGPDELVRISHVARRHYLEGRTKIEIAEELGLSRFKIARMLEDALEQGLVKITIEAPDSLDLDLSMQLRARFGLTRALAVITPGTTPELIQDRLGRAAADLLSEIVTDGDVLGLTAGRTLTAMAGHLRTLATCEVVQLAGVAAPTPENGVEVIRQVSRISGGRSRAIFAPLLVETAATASALRREPGIMETFRRFDSVTKAVVAVGSWSPPDSQLYDNAGRAGALDELLAAGVKAEICATLIDENGAVVGSVAERSLAVSTEQLRHIPEVIAVAGGPSKTGAVIAALRSGIVDSLVTDAALARRLLESPV</sequence>
<reference evidence="5 6" key="1">
    <citation type="submission" date="2018-08" db="EMBL/GenBank/DDBJ databases">
        <title>Microbacterium oxydans strain HG3.</title>
        <authorList>
            <person name="ORTET P."/>
        </authorList>
    </citation>
    <scope>NUCLEOTIDE SEQUENCE [LARGE SCALE GENOMIC DNA]</scope>
    <source>
        <strain evidence="5 6">HG3</strain>
    </source>
</reference>
<keyword evidence="3" id="KW-0238">DNA-binding</keyword>
<keyword evidence="4" id="KW-0804">Transcription</keyword>
<dbReference type="Gene3D" id="1.10.10.10">
    <property type="entry name" value="Winged helix-like DNA-binding domain superfamily/Winged helix DNA-binding domain"/>
    <property type="match status" value="1"/>
</dbReference>
<dbReference type="PANTHER" id="PTHR34294:SF1">
    <property type="entry name" value="TRANSCRIPTIONAL REGULATOR LSRR"/>
    <property type="match status" value="1"/>
</dbReference>
<dbReference type="InterPro" id="IPR036388">
    <property type="entry name" value="WH-like_DNA-bd_sf"/>
</dbReference>
<dbReference type="Proteomes" id="UP000274841">
    <property type="component" value="Chromosome"/>
</dbReference>
<dbReference type="Gene3D" id="3.40.50.1360">
    <property type="match status" value="1"/>
</dbReference>
<evidence type="ECO:0000313" key="5">
    <source>
        <dbReference type="EMBL" id="AZS42171.1"/>
    </source>
</evidence>
<dbReference type="RefSeq" id="WP_046748663.1">
    <property type="nucleotide sequence ID" value="NZ_BAAAKO010000002.1"/>
</dbReference>
<keyword evidence="2" id="KW-0805">Transcription regulation</keyword>
<dbReference type="AlphaFoldDB" id="A0A3S9WQ64"/>
<evidence type="ECO:0000256" key="4">
    <source>
        <dbReference type="ARBA" id="ARBA00023163"/>
    </source>
</evidence>
<dbReference type="PANTHER" id="PTHR34294">
    <property type="entry name" value="TRANSCRIPTIONAL REGULATOR-RELATED"/>
    <property type="match status" value="1"/>
</dbReference>
<evidence type="ECO:0000256" key="3">
    <source>
        <dbReference type="ARBA" id="ARBA00023125"/>
    </source>
</evidence>
<accession>A0A3S9WQ64</accession>
<dbReference type="InterPro" id="IPR037171">
    <property type="entry name" value="NagB/RpiA_transferase-like"/>
</dbReference>
<proteinExistence type="inferred from homology"/>
<gene>
    <name evidence="5" type="primary">sorC</name>
    <name evidence="5" type="ORF">CVS54_03534</name>
</gene>
<evidence type="ECO:0000256" key="1">
    <source>
        <dbReference type="ARBA" id="ARBA00010466"/>
    </source>
</evidence>
<dbReference type="SUPFAM" id="SSF100950">
    <property type="entry name" value="NagB/RpiA/CoA transferase-like"/>
    <property type="match status" value="1"/>
</dbReference>
<dbReference type="InterPro" id="IPR007324">
    <property type="entry name" value="Sugar-bd_dom_put"/>
</dbReference>
<organism evidence="5 6">
    <name type="scientific">Microbacterium oxydans</name>
    <dbReference type="NCBI Taxonomy" id="82380"/>
    <lineage>
        <taxon>Bacteria</taxon>
        <taxon>Bacillati</taxon>
        <taxon>Actinomycetota</taxon>
        <taxon>Actinomycetes</taxon>
        <taxon>Micrococcales</taxon>
        <taxon>Microbacteriaceae</taxon>
        <taxon>Microbacterium</taxon>
    </lineage>
</organism>
<evidence type="ECO:0000313" key="6">
    <source>
        <dbReference type="Proteomes" id="UP000274841"/>
    </source>
</evidence>
<name>A0A3S9WQ64_9MICO</name>
<dbReference type="GeneID" id="69641464"/>
<dbReference type="GO" id="GO:0003677">
    <property type="term" value="F:DNA binding"/>
    <property type="evidence" value="ECO:0007669"/>
    <property type="project" value="UniProtKB-KW"/>
</dbReference>
<comment type="similarity">
    <text evidence="1">Belongs to the SorC transcriptional regulatory family.</text>
</comment>
<protein>
    <submittedName>
        <fullName evidence="5">Sorbitol operon regulator</fullName>
    </submittedName>
</protein>
<dbReference type="Pfam" id="PF04198">
    <property type="entry name" value="Sugar-bind"/>
    <property type="match status" value="1"/>
</dbReference>
<dbReference type="GO" id="GO:0030246">
    <property type="term" value="F:carbohydrate binding"/>
    <property type="evidence" value="ECO:0007669"/>
    <property type="project" value="InterPro"/>
</dbReference>